<dbReference type="EMBL" id="JMIY01000007">
    <property type="protein sequence ID" value="KCZ71006.1"/>
    <property type="molecule type" value="Genomic_DNA"/>
</dbReference>
<evidence type="ECO:0000313" key="3">
    <source>
        <dbReference type="Proteomes" id="UP000027153"/>
    </source>
</evidence>
<name>A0A062UVG2_9EURY</name>
<dbReference type="Proteomes" id="UP000027153">
    <property type="component" value="Unassembled WGS sequence"/>
</dbReference>
<dbReference type="PANTHER" id="PTHR33933">
    <property type="entry name" value="NUCLEOTIDYLTRANSFERASE"/>
    <property type="match status" value="1"/>
</dbReference>
<reference evidence="2 3" key="1">
    <citation type="journal article" date="2013" name="Nature">
        <title>Anaerobic oxidation of methane coupled to nitrate reduction in a novel archaeal lineage.</title>
        <authorList>
            <person name="Haroon M.F."/>
            <person name="Hu S."/>
            <person name="Shi Y."/>
            <person name="Imelfort M."/>
            <person name="Keller J."/>
            <person name="Hugenholtz P."/>
            <person name="Yuan Z."/>
            <person name="Tyson G.W."/>
        </authorList>
    </citation>
    <scope>NUCLEOTIDE SEQUENCE [LARGE SCALE GENOMIC DNA]</scope>
    <source>
        <strain evidence="2 3">ANME-2d</strain>
    </source>
</reference>
<dbReference type="InterPro" id="IPR041633">
    <property type="entry name" value="Polbeta"/>
</dbReference>
<dbReference type="PANTHER" id="PTHR33933:SF3">
    <property type="entry name" value="PROTEIN ADENYLYLTRANSFERASE MJ0604-RELATED"/>
    <property type="match status" value="1"/>
</dbReference>
<proteinExistence type="predicted"/>
<dbReference type="GO" id="GO:0016740">
    <property type="term" value="F:transferase activity"/>
    <property type="evidence" value="ECO:0007669"/>
    <property type="project" value="UniProtKB-KW"/>
</dbReference>
<dbReference type="AlphaFoldDB" id="A0A062UVG2"/>
<dbReference type="InterPro" id="IPR052548">
    <property type="entry name" value="Type_VII_TA_antitoxin"/>
</dbReference>
<dbReference type="SUPFAM" id="SSF81301">
    <property type="entry name" value="Nucleotidyltransferase"/>
    <property type="match status" value="1"/>
</dbReference>
<comment type="caution">
    <text evidence="2">The sequence shown here is derived from an EMBL/GenBank/DDBJ whole genome shotgun (WGS) entry which is preliminary data.</text>
</comment>
<accession>A0A062UVG2</accession>
<evidence type="ECO:0000313" key="2">
    <source>
        <dbReference type="EMBL" id="KCZ71006.1"/>
    </source>
</evidence>
<evidence type="ECO:0000259" key="1">
    <source>
        <dbReference type="Pfam" id="PF18765"/>
    </source>
</evidence>
<protein>
    <submittedName>
        <fullName evidence="2">Putative nucleotidyltransferase</fullName>
    </submittedName>
</protein>
<dbReference type="Pfam" id="PF18765">
    <property type="entry name" value="Polbeta"/>
    <property type="match status" value="1"/>
</dbReference>
<dbReference type="RefSeq" id="WP_048093097.1">
    <property type="nucleotide sequence ID" value="NZ_JMIY01000007.1"/>
</dbReference>
<gene>
    <name evidence="2" type="ORF">ANME2D_03035</name>
</gene>
<keyword evidence="3" id="KW-1185">Reference proteome</keyword>
<dbReference type="OrthoDB" id="61846at2157"/>
<keyword evidence="2" id="KW-0808">Transferase</keyword>
<sequence>MKDEIEEIVSRLKQFSFIHSIVLFGSKAKGTGRAESDVDICIVPKPEADVSLKERIALNNIVPESIDISLLSELPVYIRKRVFLEGKVLYTEDPYYVLTLAKENDLEYVRYQRMKRDYHTGVMKRVRLKLR</sequence>
<dbReference type="InterPro" id="IPR043519">
    <property type="entry name" value="NT_sf"/>
</dbReference>
<organism evidence="2 3">
    <name type="scientific">Candidatus Methanoperedens nitratireducens</name>
    <dbReference type="NCBI Taxonomy" id="1392998"/>
    <lineage>
        <taxon>Archaea</taxon>
        <taxon>Methanobacteriati</taxon>
        <taxon>Methanobacteriota</taxon>
        <taxon>Stenosarchaea group</taxon>
        <taxon>Methanomicrobia</taxon>
        <taxon>Methanosarcinales</taxon>
        <taxon>ANME-2 cluster</taxon>
        <taxon>Candidatus Methanoperedentaceae</taxon>
        <taxon>Candidatus Methanoperedens</taxon>
    </lineage>
</organism>
<dbReference type="CDD" id="cd05403">
    <property type="entry name" value="NT_KNTase_like"/>
    <property type="match status" value="1"/>
</dbReference>
<dbReference type="Gene3D" id="3.30.460.10">
    <property type="entry name" value="Beta Polymerase, domain 2"/>
    <property type="match status" value="1"/>
</dbReference>
<feature type="domain" description="Polymerase beta nucleotidyltransferase" evidence="1">
    <location>
        <begin position="6"/>
        <end position="94"/>
    </location>
</feature>